<organism evidence="1 2">
    <name type="scientific">Kaistella gelatinilytica</name>
    <dbReference type="NCBI Taxonomy" id="2787636"/>
    <lineage>
        <taxon>Bacteria</taxon>
        <taxon>Pseudomonadati</taxon>
        <taxon>Bacteroidota</taxon>
        <taxon>Flavobacteriia</taxon>
        <taxon>Flavobacteriales</taxon>
        <taxon>Weeksellaceae</taxon>
        <taxon>Chryseobacterium group</taxon>
        <taxon>Kaistella</taxon>
    </lineage>
</organism>
<protein>
    <recommendedName>
        <fullName evidence="3">Guanylate cyclase domain-containing protein</fullName>
    </recommendedName>
</protein>
<evidence type="ECO:0000313" key="1">
    <source>
        <dbReference type="EMBL" id="MBF8458203.1"/>
    </source>
</evidence>
<evidence type="ECO:0000313" key="2">
    <source>
        <dbReference type="Proteomes" id="UP000660070"/>
    </source>
</evidence>
<dbReference type="RefSeq" id="WP_196080650.1">
    <property type="nucleotide sequence ID" value="NZ_JADPVI010000004.1"/>
</dbReference>
<gene>
    <name evidence="1" type="ORF">IV494_13550</name>
</gene>
<sequence length="261" mass="30532">MAKIIINVLSKSHTDLLKSIKDYSDDTKWEITKNRFVAFFDILGFKEMVLRSSHKEIFEKLIGISNLKNEINPKITDSRFTNDDTNPIEIVTFSDSIIIFSKNDSIDTFNVFIEALNWIFARIIETNTPLKGSFAHGEISVDVQKQIFFGQAFIDAFQLQEDVDYFGGVAHHSIDKYIFENKIEGIDQQLFEIVTPLKSGKIRHLNLKYFPFIVYEDDKKMYEYFEKFKFSASGKARKYLENTINFYDDYLKSLKLQKLKD</sequence>
<name>A0ABS0FER7_9FLAO</name>
<comment type="caution">
    <text evidence="1">The sequence shown here is derived from an EMBL/GenBank/DDBJ whole genome shotgun (WGS) entry which is preliminary data.</text>
</comment>
<dbReference type="Proteomes" id="UP000660070">
    <property type="component" value="Unassembled WGS sequence"/>
</dbReference>
<reference evidence="1 2" key="1">
    <citation type="submission" date="2020-11" db="EMBL/GenBank/DDBJ databases">
        <title>Kaistella gelatinilytica sp. nov., a flavobacterium isolated from Antarctic Soil.</title>
        <authorList>
            <person name="Li J."/>
        </authorList>
    </citation>
    <scope>NUCLEOTIDE SEQUENCE [LARGE SCALE GENOMIC DNA]</scope>
    <source>
        <strain evidence="1 2">G5-32</strain>
    </source>
</reference>
<proteinExistence type="predicted"/>
<keyword evidence="2" id="KW-1185">Reference proteome</keyword>
<dbReference type="EMBL" id="JADPVI010000004">
    <property type="protein sequence ID" value="MBF8458203.1"/>
    <property type="molecule type" value="Genomic_DNA"/>
</dbReference>
<evidence type="ECO:0008006" key="3">
    <source>
        <dbReference type="Google" id="ProtNLM"/>
    </source>
</evidence>
<accession>A0ABS0FER7</accession>